<proteinExistence type="predicted"/>
<dbReference type="Proteomes" id="UP001054252">
    <property type="component" value="Unassembled WGS sequence"/>
</dbReference>
<dbReference type="EMBL" id="BPVZ01000241">
    <property type="protein sequence ID" value="GKV47938.1"/>
    <property type="molecule type" value="Genomic_DNA"/>
</dbReference>
<evidence type="ECO:0000313" key="2">
    <source>
        <dbReference type="EMBL" id="GKV47938.1"/>
    </source>
</evidence>
<organism evidence="2 3">
    <name type="scientific">Rubroshorea leprosula</name>
    <dbReference type="NCBI Taxonomy" id="152421"/>
    <lineage>
        <taxon>Eukaryota</taxon>
        <taxon>Viridiplantae</taxon>
        <taxon>Streptophyta</taxon>
        <taxon>Embryophyta</taxon>
        <taxon>Tracheophyta</taxon>
        <taxon>Spermatophyta</taxon>
        <taxon>Magnoliopsida</taxon>
        <taxon>eudicotyledons</taxon>
        <taxon>Gunneridae</taxon>
        <taxon>Pentapetalae</taxon>
        <taxon>rosids</taxon>
        <taxon>malvids</taxon>
        <taxon>Malvales</taxon>
        <taxon>Dipterocarpaceae</taxon>
        <taxon>Rubroshorea</taxon>
    </lineage>
</organism>
<accession>A0AAV5MEL2</accession>
<gene>
    <name evidence="2" type="ORF">SLEP1_g54789</name>
</gene>
<comment type="caution">
    <text evidence="2">The sequence shown here is derived from an EMBL/GenBank/DDBJ whole genome shotgun (WGS) entry which is preliminary data.</text>
</comment>
<dbReference type="InterPro" id="IPR057135">
    <property type="entry name" value="At4g27190-like_LRR"/>
</dbReference>
<name>A0AAV5MEL2_9ROSI</name>
<feature type="domain" description="Disease resistance protein At4g27190-like leucine-rich repeats" evidence="1">
    <location>
        <begin position="1"/>
        <end position="102"/>
    </location>
</feature>
<evidence type="ECO:0000313" key="3">
    <source>
        <dbReference type="Proteomes" id="UP001054252"/>
    </source>
</evidence>
<reference evidence="2 3" key="1">
    <citation type="journal article" date="2021" name="Commun. Biol.">
        <title>The genome of Shorea leprosula (Dipterocarpaceae) highlights the ecological relevance of drought in aseasonal tropical rainforests.</title>
        <authorList>
            <person name="Ng K.K.S."/>
            <person name="Kobayashi M.J."/>
            <person name="Fawcett J.A."/>
            <person name="Hatakeyama M."/>
            <person name="Paape T."/>
            <person name="Ng C.H."/>
            <person name="Ang C.C."/>
            <person name="Tnah L.H."/>
            <person name="Lee C.T."/>
            <person name="Nishiyama T."/>
            <person name="Sese J."/>
            <person name="O'Brien M.J."/>
            <person name="Copetti D."/>
            <person name="Mohd Noor M.I."/>
            <person name="Ong R.C."/>
            <person name="Putra M."/>
            <person name="Sireger I.Z."/>
            <person name="Indrioko S."/>
            <person name="Kosugi Y."/>
            <person name="Izuno A."/>
            <person name="Isagi Y."/>
            <person name="Lee S.L."/>
            <person name="Shimizu K.K."/>
        </authorList>
    </citation>
    <scope>NUCLEOTIDE SEQUENCE [LARGE SCALE GENOMIC DNA]</scope>
    <source>
        <strain evidence="2">214</strain>
    </source>
</reference>
<keyword evidence="3" id="KW-1185">Reference proteome</keyword>
<evidence type="ECO:0000259" key="1">
    <source>
        <dbReference type="Pfam" id="PF23247"/>
    </source>
</evidence>
<protein>
    <recommendedName>
        <fullName evidence="1">Disease resistance protein At4g27190-like leucine-rich repeats domain-containing protein</fullName>
    </recommendedName>
</protein>
<dbReference type="Pfam" id="PF23247">
    <property type="entry name" value="LRR_RPS2"/>
    <property type="match status" value="1"/>
</dbReference>
<dbReference type="InterPro" id="IPR032675">
    <property type="entry name" value="LRR_dom_sf"/>
</dbReference>
<sequence length="149" mass="17176">MVERLQRLDKLQIWNCDSLEEILESQEPGISQSQAQKATPLPLLETITCLEDDVKDEIVFSKLKDLQLCGLPRLSSFCSVKCKFEFPFLEEVILMDCPSMQTFSMDEIRMPKLQKVKLTGDEDEGFWDDNLNSTIQLHLMRKSQGDSEN</sequence>
<dbReference type="AlphaFoldDB" id="A0AAV5MEL2"/>
<dbReference type="Gene3D" id="3.80.10.10">
    <property type="entry name" value="Ribonuclease Inhibitor"/>
    <property type="match status" value="1"/>
</dbReference>